<keyword evidence="1" id="KW-1133">Transmembrane helix</keyword>
<accession>A0AAP2GHE8</accession>
<sequence length="241" mass="28094">MLLNRFKTGRIPKLLLTYLVEVIIIFLGITISFLFEQWREEQAQKKEMIELSESLLTDIDALKARLTEDRSGSSAWISQLDSLRIQRTSGKMSERQLTWFYKMITGQFVFLFDPYSPTYMSAAGSGLVHELPDSIRNQLYDLYRVQLPFFQLLYNQQQENITNFRNHTLMPANAYLYRTEASPISPDLTMLAKEIQRPVYGNFINQIIITEKKVYAMNEDAFDTLSDLQGSLRNYIDEVGR</sequence>
<dbReference type="RefSeq" id="WP_254160865.1">
    <property type="nucleotide sequence ID" value="NZ_JAHESF010000003.1"/>
</dbReference>
<keyword evidence="3" id="KW-1185">Reference proteome</keyword>
<dbReference type="Proteomes" id="UP001319200">
    <property type="component" value="Unassembled WGS sequence"/>
</dbReference>
<name>A0AAP2GHE8_9BACT</name>
<protein>
    <submittedName>
        <fullName evidence="2">Uncharacterized protein</fullName>
    </submittedName>
</protein>
<organism evidence="2 3">
    <name type="scientific">Chryseosolibacter histidini</name>
    <dbReference type="NCBI Taxonomy" id="2782349"/>
    <lineage>
        <taxon>Bacteria</taxon>
        <taxon>Pseudomonadati</taxon>
        <taxon>Bacteroidota</taxon>
        <taxon>Cytophagia</taxon>
        <taxon>Cytophagales</taxon>
        <taxon>Chryseotaleaceae</taxon>
        <taxon>Chryseosolibacter</taxon>
    </lineage>
</organism>
<keyword evidence="1" id="KW-0472">Membrane</keyword>
<proteinExistence type="predicted"/>
<keyword evidence="1" id="KW-0812">Transmembrane</keyword>
<feature type="transmembrane region" description="Helical" evidence="1">
    <location>
        <begin position="15"/>
        <end position="35"/>
    </location>
</feature>
<evidence type="ECO:0000313" key="2">
    <source>
        <dbReference type="EMBL" id="MBT1695994.1"/>
    </source>
</evidence>
<reference evidence="2 3" key="1">
    <citation type="submission" date="2021-05" db="EMBL/GenBank/DDBJ databases">
        <title>A Polyphasic approach of four new species of the genus Ohtaekwangia: Ohtaekwangia histidinii sp. nov., Ohtaekwangia cretensis sp. nov., Ohtaekwangia indiensis sp. nov., Ohtaekwangia reichenbachii sp. nov. from diverse environment.</title>
        <authorList>
            <person name="Octaviana S."/>
        </authorList>
    </citation>
    <scope>NUCLEOTIDE SEQUENCE [LARGE SCALE GENOMIC DNA]</scope>
    <source>
        <strain evidence="2 3">PWU4</strain>
    </source>
</reference>
<evidence type="ECO:0000313" key="3">
    <source>
        <dbReference type="Proteomes" id="UP001319200"/>
    </source>
</evidence>
<evidence type="ECO:0000256" key="1">
    <source>
        <dbReference type="SAM" id="Phobius"/>
    </source>
</evidence>
<dbReference type="EMBL" id="JAHESF010000003">
    <property type="protein sequence ID" value="MBT1695994.1"/>
    <property type="molecule type" value="Genomic_DNA"/>
</dbReference>
<dbReference type="AlphaFoldDB" id="A0AAP2GHE8"/>
<gene>
    <name evidence="2" type="ORF">KK083_03840</name>
</gene>
<comment type="caution">
    <text evidence="2">The sequence shown here is derived from an EMBL/GenBank/DDBJ whole genome shotgun (WGS) entry which is preliminary data.</text>
</comment>